<dbReference type="RefSeq" id="WP_143535530.1">
    <property type="nucleotide sequence ID" value="NZ_FWFZ01000010.1"/>
</dbReference>
<dbReference type="InterPro" id="IPR004888">
    <property type="entry name" value="Glycoside_hydrolase_63"/>
</dbReference>
<dbReference type="AlphaFoldDB" id="A0A1Y5T065"/>
<dbReference type="Pfam" id="PF22422">
    <property type="entry name" value="MGH1-like_GH"/>
    <property type="match status" value="2"/>
</dbReference>
<proteinExistence type="predicted"/>
<organism evidence="2 3">
    <name type="scientific">Roseisalinus antarcticus</name>
    <dbReference type="NCBI Taxonomy" id="254357"/>
    <lineage>
        <taxon>Bacteria</taxon>
        <taxon>Pseudomonadati</taxon>
        <taxon>Pseudomonadota</taxon>
        <taxon>Alphaproteobacteria</taxon>
        <taxon>Rhodobacterales</taxon>
        <taxon>Roseobacteraceae</taxon>
        <taxon>Roseisalinus</taxon>
    </lineage>
</organism>
<feature type="domain" description="Mannosylglycerate hydrolase MGH1-like glycoside hydrolase" evidence="1">
    <location>
        <begin position="417"/>
        <end position="647"/>
    </location>
</feature>
<dbReference type="OrthoDB" id="9781878at2"/>
<name>A0A1Y5T065_9RHOB</name>
<dbReference type="GO" id="GO:0004573">
    <property type="term" value="F:Glc3Man9GlcNAc2 oligosaccharide glucosidase activity"/>
    <property type="evidence" value="ECO:0007669"/>
    <property type="project" value="InterPro"/>
</dbReference>
<dbReference type="InterPro" id="IPR012341">
    <property type="entry name" value="6hp_glycosidase-like_sf"/>
</dbReference>
<feature type="domain" description="Mannosylglycerate hydrolase MGH1-like glycoside hydrolase" evidence="1">
    <location>
        <begin position="662"/>
        <end position="862"/>
    </location>
</feature>
<accession>A0A1Y5T065</accession>
<dbReference type="PANTHER" id="PTHR10412:SF10">
    <property type="entry name" value="GLYCOSYL HYDROLASE FAMILY 63 C-TERMINAL DOMAIN-CONTAINING PROTEIN"/>
    <property type="match status" value="1"/>
</dbReference>
<sequence length="909" mass="102172">MTLTAEDLRLSPETRSDWLRWGPYLSERQWGTVREDYSAGGTAWDSFPHDHARSRAYRWGEDGIAGFSDDAQRVCFALALWNGKDPILKERLFGLTNDQGNHGEDVKEIYHYRDATPSHSSMRMAYRYPQCAYPYADLIDENGRRKGSDPSSQEYELLDTGAFDEDRFFDVEVEFAKRDTDDILIRITAKNRGPDPHRLCLLPTLWFRNTWSWDPDAPKPQLGAAGDSIVCVDHPEMAPHRLVCPEADALLFCDNETNAARLYGVDGPLYPKDGINDHVVSGAATVNPEQTGTKVAALYDRVIGPGETAVVTLRLVKGSAARSLPKDTEKVFDMRRSEADDFHAARLPHDTTEERRQISRQALAGMLWSKQFFYYGVADWLDGDQMPPPEDRKGGRNAQWRHFNAQDIVSMPDCWEYPWFASWDLCFHAVALARADVTFAKDQVLLLMREWYMHPEGQVPAYEWAFGDVNPPLQPWAALRIAAYEQQTTGKVDLGFLRSVFDHGLLYFTWWVNRKDAAGNNLFQGGFLGLDNIAVFDRSAGYLPGGGRIYQSDGTTWVGFFALQMMEIAQILAEEEPEKNDFAAKFFQHFVYIADAMDHVSRTANGSASLWDAEDGLYYDVLEVHGTFKPLKARSLVSLIPMIAASELDVDALETAENGRFHDRLTWFRNEEATLLDRVTGGHAMDPGPRMLSFLSKQDLARLLQPMLDEAEFLSAHGIRSMSKRHEAEPFRIEVDGETFEVGYQPAESKSGMFGGNSNWRGPVWMPMNYLLVDALRRYDAHYGEGLKVECPTGSGQWKTLGEVADEISERLIAIFETDPQGRRPVNGGATRYAGDGWRDDILFYEYFNGDNGAGIGAAHQTGWTGLVAVLVEEQAVRHATRGAGLSLVEQASAWTAPDPVEELKPTGT</sequence>
<reference evidence="2 3" key="1">
    <citation type="submission" date="2017-03" db="EMBL/GenBank/DDBJ databases">
        <authorList>
            <person name="Afonso C.L."/>
            <person name="Miller P.J."/>
            <person name="Scott M.A."/>
            <person name="Spackman E."/>
            <person name="Goraichik I."/>
            <person name="Dimitrov K.M."/>
            <person name="Suarez D.L."/>
            <person name="Swayne D.E."/>
        </authorList>
    </citation>
    <scope>NUCLEOTIDE SEQUENCE [LARGE SCALE GENOMIC DNA]</scope>
    <source>
        <strain evidence="2 3">CECT 7023</strain>
    </source>
</reference>
<evidence type="ECO:0000259" key="1">
    <source>
        <dbReference type="Pfam" id="PF22422"/>
    </source>
</evidence>
<dbReference type="EMBL" id="FWFZ01000010">
    <property type="protein sequence ID" value="SLN52137.1"/>
    <property type="molecule type" value="Genomic_DNA"/>
</dbReference>
<evidence type="ECO:0000313" key="2">
    <source>
        <dbReference type="EMBL" id="SLN52137.1"/>
    </source>
</evidence>
<dbReference type="PANTHER" id="PTHR10412">
    <property type="entry name" value="MANNOSYL-OLIGOSACCHARIDE GLUCOSIDASE"/>
    <property type="match status" value="1"/>
</dbReference>
<dbReference type="SUPFAM" id="SSF48208">
    <property type="entry name" value="Six-hairpin glycosidases"/>
    <property type="match status" value="1"/>
</dbReference>
<dbReference type="InterPro" id="IPR054491">
    <property type="entry name" value="MGH1-like_GH"/>
</dbReference>
<dbReference type="Gene3D" id="1.50.10.10">
    <property type="match status" value="1"/>
</dbReference>
<dbReference type="GO" id="GO:0009311">
    <property type="term" value="P:oligosaccharide metabolic process"/>
    <property type="evidence" value="ECO:0007669"/>
    <property type="project" value="InterPro"/>
</dbReference>
<dbReference type="InterPro" id="IPR008928">
    <property type="entry name" value="6-hairpin_glycosidase_sf"/>
</dbReference>
<dbReference type="Proteomes" id="UP000193900">
    <property type="component" value="Unassembled WGS sequence"/>
</dbReference>
<gene>
    <name evidence="2" type="ORF">ROA7023_02302</name>
</gene>
<protein>
    <submittedName>
        <fullName evidence="2">Mannosyl oligosaccharide glucosidase</fullName>
    </submittedName>
</protein>
<keyword evidence="3" id="KW-1185">Reference proteome</keyword>
<evidence type="ECO:0000313" key="3">
    <source>
        <dbReference type="Proteomes" id="UP000193900"/>
    </source>
</evidence>